<dbReference type="Gene3D" id="2.40.400.10">
    <property type="entry name" value="Acetoacetate decarboxylase-like"/>
    <property type="match status" value="1"/>
</dbReference>
<sequence>MELTEYGFKNAVGAFFEMPTSDARRILPTHLQPLEVQHERSILAITAFQFTESMVGEYDEVVMSVIVPPVMEAGRPLPRAAFYPFMVGVTTDASRQHAIERWHLPHYMKNLHMDFTETEDELSVSISDDGQPVLDLSVTNFPGAPETVLFNAFTVNDEDRFKVNIFMDGQHTEHEEEAGSLTLHPHEMTQELTLEDISSVPFREQWFHGGLQTFEELEKI</sequence>
<dbReference type="InterPro" id="IPR023375">
    <property type="entry name" value="ADC_dom_sf"/>
</dbReference>
<reference evidence="1" key="1">
    <citation type="submission" date="2018-05" db="EMBL/GenBank/DDBJ databases">
        <authorList>
            <person name="Lanie J.A."/>
            <person name="Ng W.-L."/>
            <person name="Kazmierczak K.M."/>
            <person name="Andrzejewski T.M."/>
            <person name="Davidsen T.M."/>
            <person name="Wayne K.J."/>
            <person name="Tettelin H."/>
            <person name="Glass J.I."/>
            <person name="Rusch D."/>
            <person name="Podicherti R."/>
            <person name="Tsui H.-C.T."/>
            <person name="Winkler M.E."/>
        </authorList>
    </citation>
    <scope>NUCLEOTIDE SEQUENCE</scope>
</reference>
<gene>
    <name evidence="1" type="ORF">METZ01_LOCUS29118</name>
</gene>
<accession>A0A381QBN7</accession>
<dbReference type="EMBL" id="UINC01001272">
    <property type="protein sequence ID" value="SUZ76264.1"/>
    <property type="molecule type" value="Genomic_DNA"/>
</dbReference>
<evidence type="ECO:0008006" key="2">
    <source>
        <dbReference type="Google" id="ProtNLM"/>
    </source>
</evidence>
<proteinExistence type="predicted"/>
<organism evidence="1">
    <name type="scientific">marine metagenome</name>
    <dbReference type="NCBI Taxonomy" id="408172"/>
    <lineage>
        <taxon>unclassified sequences</taxon>
        <taxon>metagenomes</taxon>
        <taxon>ecological metagenomes</taxon>
    </lineage>
</organism>
<dbReference type="SUPFAM" id="SSF160104">
    <property type="entry name" value="Acetoacetate decarboxylase-like"/>
    <property type="match status" value="1"/>
</dbReference>
<dbReference type="AlphaFoldDB" id="A0A381QBN7"/>
<evidence type="ECO:0000313" key="1">
    <source>
        <dbReference type="EMBL" id="SUZ76264.1"/>
    </source>
</evidence>
<protein>
    <recommendedName>
        <fullName evidence="2">Acetoacetate decarboxylase</fullName>
    </recommendedName>
</protein>
<name>A0A381QBN7_9ZZZZ</name>